<keyword evidence="2" id="KW-1185">Reference proteome</keyword>
<accession>A0A1C7D4X4</accession>
<name>A0A1C7D4X4_9SPHN</name>
<reference evidence="1 2" key="1">
    <citation type="submission" date="2016-07" db="EMBL/GenBank/DDBJ databases">
        <title>Complete genome sequence of Altererythrobacter namhicola JCM 16345T, containing esterase-encoding genes.</title>
        <authorList>
            <person name="Cheng H."/>
            <person name="Wu Y.-H."/>
            <person name="Jian S.-L."/>
            <person name="Huo Y.-Y."/>
            <person name="Wang C.-S."/>
            <person name="Xu X.-W."/>
        </authorList>
    </citation>
    <scope>NUCLEOTIDE SEQUENCE [LARGE SCALE GENOMIC DNA]</scope>
    <source>
        <strain evidence="1 2">JCM 16345</strain>
    </source>
</reference>
<evidence type="ECO:0000313" key="2">
    <source>
        <dbReference type="Proteomes" id="UP000092698"/>
    </source>
</evidence>
<evidence type="ECO:0000313" key="1">
    <source>
        <dbReference type="EMBL" id="ANU06353.1"/>
    </source>
</evidence>
<proteinExistence type="predicted"/>
<dbReference type="KEGG" id="anh:A6F65_00025"/>
<dbReference type="AlphaFoldDB" id="A0A1C7D4X4"/>
<organism evidence="1 2">
    <name type="scientific">Paraurantiacibacter namhicola</name>
    <dbReference type="NCBI Taxonomy" id="645517"/>
    <lineage>
        <taxon>Bacteria</taxon>
        <taxon>Pseudomonadati</taxon>
        <taxon>Pseudomonadota</taxon>
        <taxon>Alphaproteobacteria</taxon>
        <taxon>Sphingomonadales</taxon>
        <taxon>Erythrobacteraceae</taxon>
        <taxon>Paraurantiacibacter</taxon>
    </lineage>
</organism>
<dbReference type="Proteomes" id="UP000092698">
    <property type="component" value="Chromosome"/>
</dbReference>
<protein>
    <submittedName>
        <fullName evidence="1">Uncharacterized protein</fullName>
    </submittedName>
</protein>
<gene>
    <name evidence="1" type="ORF">A6F65_00025</name>
</gene>
<dbReference type="EMBL" id="CP016545">
    <property type="protein sequence ID" value="ANU06353.1"/>
    <property type="molecule type" value="Genomic_DNA"/>
</dbReference>
<sequence>MNLTAVALKQVMRRRLKIRTRILLLIALAVVVAAQGLSLLLNLQRMDSEPGNPTEFDFLLEVFGEPGSVVYPKGVKPDLPIFDPRAGSFTLDNQPFSEFASRVEGLEVGPHGSSPFVVIALPENATVGDYQKALVALTSHGICRVGVYAPLSNREFIGFRSDSGPSDDTFVAVYRVLIVKSDTSVVRNCIERFPAWAPWALQRE</sequence>